<sequence>MAKIQKMENDPYKKLDDLFIMPEDEQTKNSRKKALGQKDPKNKNKTVTNKEKKKLD</sequence>
<gene>
    <name evidence="2" type="ORF">AWRIB429_1062</name>
</gene>
<protein>
    <submittedName>
        <fullName evidence="2">Uncharacterized protein</fullName>
    </submittedName>
</protein>
<dbReference type="AlphaFoldDB" id="D3L9N2"/>
<reference evidence="2 3" key="1">
    <citation type="journal article" date="2010" name="Appl. Microbiol. Biotechnol.">
        <title>Genotypic diversity in Oenococcus oeni by high-density microarray comparative genome hybridization and whole genome sequencing.</title>
        <authorList>
            <person name="Borneman A.R."/>
            <person name="Bartowsky E.J."/>
            <person name="McCarthy J."/>
            <person name="Chambers P.J."/>
        </authorList>
    </citation>
    <scope>NUCLEOTIDE SEQUENCE [LARGE SCALE GENOMIC DNA]</scope>
    <source>
        <strain evidence="2 3">AWRIB429</strain>
    </source>
</reference>
<dbReference type="Proteomes" id="UP000003075">
    <property type="component" value="Unassembled WGS sequence"/>
</dbReference>
<dbReference type="GeneID" id="75065845"/>
<feature type="region of interest" description="Disordered" evidence="1">
    <location>
        <begin position="1"/>
        <end position="56"/>
    </location>
</feature>
<evidence type="ECO:0000256" key="1">
    <source>
        <dbReference type="SAM" id="MobiDB-lite"/>
    </source>
</evidence>
<comment type="caution">
    <text evidence="2">The sequence shown here is derived from an EMBL/GenBank/DDBJ whole genome shotgun (WGS) entry which is preliminary data.</text>
</comment>
<evidence type="ECO:0000313" key="2">
    <source>
        <dbReference type="EMBL" id="EFD88382.1"/>
    </source>
</evidence>
<feature type="compositionally biased region" description="Basic and acidic residues" evidence="1">
    <location>
        <begin position="1"/>
        <end position="17"/>
    </location>
</feature>
<accession>D3L9N2</accession>
<evidence type="ECO:0000313" key="3">
    <source>
        <dbReference type="Proteomes" id="UP000003075"/>
    </source>
</evidence>
<feature type="compositionally biased region" description="Basic and acidic residues" evidence="1">
    <location>
        <begin position="36"/>
        <end position="56"/>
    </location>
</feature>
<dbReference type="EMBL" id="ACSE01000020">
    <property type="protein sequence ID" value="EFD88382.1"/>
    <property type="molecule type" value="Genomic_DNA"/>
</dbReference>
<name>D3L9N2_OENOE</name>
<dbReference type="RefSeq" id="WP_002818882.1">
    <property type="nucleotide sequence ID" value="NZ_ACSE01000020.1"/>
</dbReference>
<proteinExistence type="predicted"/>
<organism evidence="2 3">
    <name type="scientific">Oenococcus oeni AWRIB429</name>
    <dbReference type="NCBI Taxonomy" id="655225"/>
    <lineage>
        <taxon>Bacteria</taxon>
        <taxon>Bacillati</taxon>
        <taxon>Bacillota</taxon>
        <taxon>Bacilli</taxon>
        <taxon>Lactobacillales</taxon>
        <taxon>Lactobacillaceae</taxon>
        <taxon>Oenococcus</taxon>
    </lineage>
</organism>